<evidence type="ECO:0000313" key="13">
    <source>
        <dbReference type="EMBL" id="QYF48283.1"/>
    </source>
</evidence>
<gene>
    <name evidence="12" type="primary">lpxC</name>
    <name evidence="13" type="ORF">RHABOEDO_000411</name>
</gene>
<dbReference type="NCBIfam" id="TIGR00325">
    <property type="entry name" value="lpxC"/>
    <property type="match status" value="1"/>
</dbReference>
<dbReference type="RefSeq" id="WP_215217490.1">
    <property type="nucleotide sequence ID" value="NZ_CP075587.1"/>
</dbReference>
<reference evidence="13 14" key="1">
    <citation type="journal article" date="2022" name="bioRxiv">
        <title>Ecology and evolution of chlamydial symbionts of arthropods.</title>
        <authorList>
            <person name="Halter T."/>
            <person name="Koestlbacher S."/>
            <person name="Collingro A."/>
            <person name="Sixt B.S."/>
            <person name="Toenshoff E.R."/>
            <person name="Hendrickx F."/>
            <person name="Kostanjsek R."/>
            <person name="Horn M."/>
        </authorList>
    </citation>
    <scope>NUCLEOTIDE SEQUENCE [LARGE SCALE GENOMIC DNA]</scope>
    <source>
        <strain evidence="13">W744xW776</strain>
    </source>
</reference>
<comment type="function">
    <text evidence="2 12">Catalyzes the hydrolysis of UDP-3-O-myristoyl-N-acetylglucosamine to form UDP-3-O-myristoylglucosamine and acetate, the committed step in lipid A biosynthesis.</text>
</comment>
<dbReference type="EMBL" id="CP075587">
    <property type="protein sequence ID" value="QYF48283.1"/>
    <property type="molecule type" value="Genomic_DNA"/>
</dbReference>
<accession>A0ABX8UZ91</accession>
<keyword evidence="8 12" id="KW-0378">Hydrolase</keyword>
<keyword evidence="14" id="KW-1185">Reference proteome</keyword>
<dbReference type="GO" id="GO:0103117">
    <property type="term" value="F:UDP-3-O-acyl-N-acetylglucosamine deacetylase activity"/>
    <property type="evidence" value="ECO:0007669"/>
    <property type="project" value="UniProtKB-EC"/>
</dbReference>
<proteinExistence type="inferred from homology"/>
<comment type="catalytic activity">
    <reaction evidence="11 12">
        <text>a UDP-3-O-[(3R)-3-hydroxyacyl]-N-acetyl-alpha-D-glucosamine + H2O = a UDP-3-O-[(3R)-3-hydroxyacyl]-alpha-D-glucosamine + acetate</text>
        <dbReference type="Rhea" id="RHEA:67816"/>
        <dbReference type="ChEBI" id="CHEBI:15377"/>
        <dbReference type="ChEBI" id="CHEBI:30089"/>
        <dbReference type="ChEBI" id="CHEBI:137740"/>
        <dbReference type="ChEBI" id="CHEBI:173225"/>
        <dbReference type="EC" id="3.5.1.108"/>
    </reaction>
</comment>
<evidence type="ECO:0000256" key="2">
    <source>
        <dbReference type="ARBA" id="ARBA00002923"/>
    </source>
</evidence>
<keyword evidence="5 12" id="KW-0444">Lipid biosynthesis</keyword>
<dbReference type="EC" id="3.5.1.108" evidence="4 12"/>
<evidence type="ECO:0000256" key="4">
    <source>
        <dbReference type="ARBA" id="ARBA00012745"/>
    </source>
</evidence>
<comment type="pathway">
    <text evidence="3 12">Glycolipid biosynthesis; lipid IV(A) biosynthesis; lipid IV(A) from (3R)-3-hydroxytetradecanoyl-[acyl-carrier-protein] and UDP-N-acetyl-alpha-D-glucosamine: step 2/6.</text>
</comment>
<keyword evidence="9 12" id="KW-0862">Zinc</keyword>
<evidence type="ECO:0000256" key="11">
    <source>
        <dbReference type="ARBA" id="ARBA00024535"/>
    </source>
</evidence>
<dbReference type="Gene3D" id="3.30.1700.10">
    <property type="entry name" value="lpxc deacetylase, domain 2"/>
    <property type="match status" value="1"/>
</dbReference>
<feature type="active site" description="Proton donor" evidence="12">
    <location>
        <position position="267"/>
    </location>
</feature>
<dbReference type="SUPFAM" id="SSF54211">
    <property type="entry name" value="Ribosomal protein S5 domain 2-like"/>
    <property type="match status" value="2"/>
</dbReference>
<name>A0ABX8UZ91_9BACT</name>
<comment type="similarity">
    <text evidence="12">Belongs to the LpxC family.</text>
</comment>
<feature type="binding site" evidence="12">
    <location>
        <position position="240"/>
    </location>
    <ligand>
        <name>Zn(2+)</name>
        <dbReference type="ChEBI" id="CHEBI:29105"/>
    </ligand>
</feature>
<dbReference type="HAMAP" id="MF_00388">
    <property type="entry name" value="LpxC"/>
    <property type="match status" value="1"/>
</dbReference>
<dbReference type="Gene3D" id="3.30.230.20">
    <property type="entry name" value="lpxc deacetylase, domain 1"/>
    <property type="match status" value="1"/>
</dbReference>
<evidence type="ECO:0000256" key="7">
    <source>
        <dbReference type="ARBA" id="ARBA00022723"/>
    </source>
</evidence>
<evidence type="ECO:0000313" key="14">
    <source>
        <dbReference type="Proteomes" id="UP000826014"/>
    </source>
</evidence>
<dbReference type="InterPro" id="IPR011334">
    <property type="entry name" value="UDP-acyl_GlcNac_deAcase_C"/>
</dbReference>
<dbReference type="InterPro" id="IPR004463">
    <property type="entry name" value="UDP-acyl_GlcNac_deAcase"/>
</dbReference>
<keyword evidence="7 12" id="KW-0479">Metal-binding</keyword>
<dbReference type="InterPro" id="IPR015870">
    <property type="entry name" value="UDP-acyl_N-AcGlcN_deAcase_N"/>
</dbReference>
<evidence type="ECO:0000256" key="3">
    <source>
        <dbReference type="ARBA" id="ARBA00005002"/>
    </source>
</evidence>
<dbReference type="PANTHER" id="PTHR33694">
    <property type="entry name" value="UDP-3-O-ACYL-N-ACETYLGLUCOSAMINE DEACETYLASE 1, MITOCHONDRIAL-RELATED"/>
    <property type="match status" value="1"/>
</dbReference>
<dbReference type="PANTHER" id="PTHR33694:SF1">
    <property type="entry name" value="UDP-3-O-ACYL-N-ACETYLGLUCOSAMINE DEACETYLASE 1, MITOCHONDRIAL-RELATED"/>
    <property type="match status" value="1"/>
</dbReference>
<evidence type="ECO:0000256" key="5">
    <source>
        <dbReference type="ARBA" id="ARBA00022516"/>
    </source>
</evidence>
<dbReference type="Proteomes" id="UP000826014">
    <property type="component" value="Chromosome"/>
</dbReference>
<dbReference type="Pfam" id="PF03331">
    <property type="entry name" value="LpxC"/>
    <property type="match status" value="1"/>
</dbReference>
<evidence type="ECO:0000256" key="10">
    <source>
        <dbReference type="ARBA" id="ARBA00023098"/>
    </source>
</evidence>
<organism evidence="13 14">
    <name type="scientific">Candidatus Rhabdochlamydia oedothoracis</name>
    <dbReference type="NCBI Taxonomy" id="2720720"/>
    <lineage>
        <taxon>Bacteria</taxon>
        <taxon>Pseudomonadati</taxon>
        <taxon>Chlamydiota</taxon>
        <taxon>Chlamydiia</taxon>
        <taxon>Parachlamydiales</taxon>
        <taxon>Candidatus Rhabdochlamydiaceae</taxon>
        <taxon>Candidatus Rhabdochlamydia</taxon>
    </lineage>
</organism>
<sequence length="286" mass="32248">MPIVERKQRTLRKSVSISGIGVFTGQETTLTFHPSLADQGIVFQRTDLLNAPKIIASLDSVYSTPRCTIIGNKKASIQMVEHLLASLRAHEIDNVFIQVSGPEVPILDGSSKDFSQLIEETGIIELSEEKKIFSLQSPIFWSNEQVQIIAIPANEYRLSYTLHYPHCLGIGTQFHTFVLSQEEFVKEIASCRTFSIYEEVVPMMEKGFIKRGGLENAILVKENKVINPEGLRYPNEMARHKILDLIGDLSLIPISFLAHIIAIRSGHTSNNFFAKLLYNQIKMENF</sequence>
<comment type="cofactor">
    <cofactor evidence="1 12">
        <name>Zn(2+)</name>
        <dbReference type="ChEBI" id="CHEBI:29105"/>
    </cofactor>
</comment>
<keyword evidence="6 12" id="KW-0441">Lipid A biosynthesis</keyword>
<dbReference type="InterPro" id="IPR020568">
    <property type="entry name" value="Ribosomal_Su5_D2-typ_SF"/>
</dbReference>
<protein>
    <recommendedName>
        <fullName evidence="4 12">UDP-3-O-acyl-N-acetylglucosamine deacetylase</fullName>
        <shortName evidence="12">UDP-3-O-acyl-GlcNAc deacetylase</shortName>
        <ecNumber evidence="4 12">3.5.1.108</ecNumber>
    </recommendedName>
    <alternativeName>
        <fullName evidence="12">UDP-3-O-[R-3-hydroxymyristoyl]-N-acetylglucosamine deacetylase</fullName>
    </alternativeName>
</protein>
<feature type="binding site" evidence="12">
    <location>
        <position position="244"/>
    </location>
    <ligand>
        <name>Zn(2+)</name>
        <dbReference type="ChEBI" id="CHEBI:29105"/>
    </ligand>
</feature>
<evidence type="ECO:0000256" key="8">
    <source>
        <dbReference type="ARBA" id="ARBA00022801"/>
    </source>
</evidence>
<evidence type="ECO:0000256" key="6">
    <source>
        <dbReference type="ARBA" id="ARBA00022556"/>
    </source>
</evidence>
<evidence type="ECO:0000256" key="12">
    <source>
        <dbReference type="HAMAP-Rule" id="MF_00388"/>
    </source>
</evidence>
<evidence type="ECO:0000256" key="9">
    <source>
        <dbReference type="ARBA" id="ARBA00022833"/>
    </source>
</evidence>
<feature type="binding site" evidence="12">
    <location>
        <position position="82"/>
    </location>
    <ligand>
        <name>Zn(2+)</name>
        <dbReference type="ChEBI" id="CHEBI:29105"/>
    </ligand>
</feature>
<evidence type="ECO:0000256" key="1">
    <source>
        <dbReference type="ARBA" id="ARBA00001947"/>
    </source>
</evidence>
<keyword evidence="10 12" id="KW-0443">Lipid metabolism</keyword>